<dbReference type="Pfam" id="PF10720">
    <property type="entry name" value="DUF2515"/>
    <property type="match status" value="1"/>
</dbReference>
<dbReference type="AlphaFoldDB" id="A0A285D5C6"/>
<dbReference type="InterPro" id="IPR019658">
    <property type="entry name" value="DUF2515"/>
</dbReference>
<dbReference type="RefSeq" id="WP_097160253.1">
    <property type="nucleotide sequence ID" value="NZ_JBEPMQ010000011.1"/>
</dbReference>
<dbReference type="Proteomes" id="UP000219546">
    <property type="component" value="Unassembled WGS sequence"/>
</dbReference>
<dbReference type="OrthoDB" id="2690514at2"/>
<protein>
    <submittedName>
        <fullName evidence="1">Uncharacterized protein DUF2515</fullName>
    </submittedName>
</protein>
<keyword evidence="2" id="KW-1185">Reference proteome</keyword>
<evidence type="ECO:0000313" key="2">
    <source>
        <dbReference type="Proteomes" id="UP000219546"/>
    </source>
</evidence>
<organism evidence="1 2">
    <name type="scientific">Bacillus oleivorans</name>
    <dbReference type="NCBI Taxonomy" id="1448271"/>
    <lineage>
        <taxon>Bacteria</taxon>
        <taxon>Bacillati</taxon>
        <taxon>Bacillota</taxon>
        <taxon>Bacilli</taxon>
        <taxon>Bacillales</taxon>
        <taxon>Bacillaceae</taxon>
        <taxon>Bacillus</taxon>
    </lineage>
</organism>
<accession>A0A285D5C6</accession>
<reference evidence="1 2" key="1">
    <citation type="submission" date="2017-08" db="EMBL/GenBank/DDBJ databases">
        <authorList>
            <person name="de Groot N.N."/>
        </authorList>
    </citation>
    <scope>NUCLEOTIDE SEQUENCE [LARGE SCALE GENOMIC DNA]</scope>
    <source>
        <strain evidence="1 2">JC228</strain>
    </source>
</reference>
<gene>
    <name evidence="1" type="ORF">SAMN05877753_110222</name>
</gene>
<sequence>MNKINLFNSHSFTEIKIELKKKQKSPAIPDILGLSDEDRVLINQIKEETNRLNVNNVTRTQAYLKFYLAHPEIHWAFLGHMVSRNGGWNMTDLKGDFLSNLLSEKERKAFFSFLERGNWLIFQDVYPQFLLYEESLRQNKRLFHLLPHFNVSTFMETIWNQFWKYGDPYKLAIALVINEQSYLEKRVVQNPVYKKSVLDTLEFMLQDLLSLNHILFPYFEHRKNETKAALIGQTLRHFSSLHERILLGKRLYSLLFDNKRRLQKIVNWAASHPHTGSRKDYWPHLFHDVRESLPGFLYKKRIRNCQLRKGERPIYSPKLIYAWKDVAHTEAEIGDWFNDWRVIHYLIRENCETDGEIMDEYCETIEKIELAILAKKVIFR</sequence>
<evidence type="ECO:0000313" key="1">
    <source>
        <dbReference type="EMBL" id="SNX75024.1"/>
    </source>
</evidence>
<proteinExistence type="predicted"/>
<dbReference type="EMBL" id="OAOP01000010">
    <property type="protein sequence ID" value="SNX75024.1"/>
    <property type="molecule type" value="Genomic_DNA"/>
</dbReference>
<name>A0A285D5C6_9BACI</name>